<evidence type="ECO:0000313" key="10">
    <source>
        <dbReference type="EMBL" id="QOU07534.1"/>
    </source>
</evidence>
<keyword evidence="2" id="KW-0028">Amino-acid biosynthesis</keyword>
<dbReference type="Proteomes" id="UP000593833">
    <property type="component" value="Chromosome"/>
</dbReference>
<dbReference type="SUPFAM" id="SSF56796">
    <property type="entry name" value="Dehydroquinate synthase-like"/>
    <property type="match status" value="1"/>
</dbReference>
<dbReference type="PANTHER" id="PTHR43622">
    <property type="entry name" value="3-DEHYDROQUINATE SYNTHASE"/>
    <property type="match status" value="1"/>
</dbReference>
<dbReference type="CDD" id="cd08198">
    <property type="entry name" value="DHQS-like"/>
    <property type="match status" value="1"/>
</dbReference>
<dbReference type="InterPro" id="IPR032816">
    <property type="entry name" value="VTT_dom"/>
</dbReference>
<evidence type="ECO:0000256" key="3">
    <source>
        <dbReference type="ARBA" id="ARBA00023027"/>
    </source>
</evidence>
<feature type="domain" description="3-dehydroquinate synthase C-terminal" evidence="9">
    <location>
        <begin position="423"/>
        <end position="547"/>
    </location>
</feature>
<dbReference type="Gene3D" id="3.40.50.1970">
    <property type="match status" value="1"/>
</dbReference>
<dbReference type="Pfam" id="PF09335">
    <property type="entry name" value="VTT_dom"/>
    <property type="match status" value="1"/>
</dbReference>
<keyword evidence="5 10" id="KW-0456">Lyase</keyword>
<dbReference type="RefSeq" id="WP_193690472.1">
    <property type="nucleotide sequence ID" value="NZ_CP063233.1"/>
</dbReference>
<evidence type="ECO:0000256" key="1">
    <source>
        <dbReference type="ARBA" id="ARBA00001911"/>
    </source>
</evidence>
<keyword evidence="4" id="KW-0057">Aromatic amino acid biosynthesis</keyword>
<dbReference type="EC" id="4.2.3.4" evidence="10"/>
<evidence type="ECO:0000259" key="8">
    <source>
        <dbReference type="Pfam" id="PF09335"/>
    </source>
</evidence>
<keyword evidence="6" id="KW-0472">Membrane</keyword>
<keyword evidence="6" id="KW-0812">Transmembrane</keyword>
<dbReference type="Pfam" id="PF01761">
    <property type="entry name" value="DHQ_synthase"/>
    <property type="match status" value="1"/>
</dbReference>
<feature type="transmembrane region" description="Helical" evidence="6">
    <location>
        <begin position="20"/>
        <end position="37"/>
    </location>
</feature>
<dbReference type="InterPro" id="IPR056179">
    <property type="entry name" value="DHQS_C"/>
</dbReference>
<dbReference type="GO" id="GO:0005886">
    <property type="term" value="C:plasma membrane"/>
    <property type="evidence" value="ECO:0007669"/>
    <property type="project" value="UniProtKB-ARBA"/>
</dbReference>
<feature type="domain" description="3-dehydroquinate synthase N-terminal" evidence="7">
    <location>
        <begin position="309"/>
        <end position="419"/>
    </location>
</feature>
<reference evidence="10 11" key="1">
    <citation type="submission" date="2020-10" db="EMBL/GenBank/DDBJ databases">
        <title>Complete genome sequence of a novel Pseudomonas fluorescens strain isolated from the flower of kumarahou (Pomaderris kumeraho).</title>
        <authorList>
            <person name="Summers M.C."/>
            <person name="Nowak V."/>
            <person name="Fairhurst M.J."/>
            <person name="Owen J.G."/>
            <person name="Gerth M.L."/>
            <person name="Patrick W.M."/>
        </authorList>
    </citation>
    <scope>NUCLEOTIDE SEQUENCE [LARGE SCALE GENOMIC DNA]</scope>
    <source>
        <strain evidence="10 11">KF1</strain>
    </source>
</reference>
<feature type="transmembrane region" description="Helical" evidence="6">
    <location>
        <begin position="136"/>
        <end position="155"/>
    </location>
</feature>
<evidence type="ECO:0000259" key="9">
    <source>
        <dbReference type="Pfam" id="PF24621"/>
    </source>
</evidence>
<evidence type="ECO:0000256" key="2">
    <source>
        <dbReference type="ARBA" id="ARBA00022605"/>
    </source>
</evidence>
<name>A0A7M2JFI5_PSEFL</name>
<comment type="cofactor">
    <cofactor evidence="1">
        <name>NAD(+)</name>
        <dbReference type="ChEBI" id="CHEBI:57540"/>
    </cofactor>
</comment>
<dbReference type="Pfam" id="PF24621">
    <property type="entry name" value="DHQS_C"/>
    <property type="match status" value="1"/>
</dbReference>
<dbReference type="GO" id="GO:0003856">
    <property type="term" value="F:3-dehydroquinate synthase activity"/>
    <property type="evidence" value="ECO:0007669"/>
    <property type="project" value="UniProtKB-EC"/>
</dbReference>
<evidence type="ECO:0000256" key="6">
    <source>
        <dbReference type="SAM" id="Phobius"/>
    </source>
</evidence>
<dbReference type="EMBL" id="CP063233">
    <property type="protein sequence ID" value="QOU07534.1"/>
    <property type="molecule type" value="Genomic_DNA"/>
</dbReference>
<proteinExistence type="predicted"/>
<feature type="transmembrane region" description="Helical" evidence="6">
    <location>
        <begin position="199"/>
        <end position="221"/>
    </location>
</feature>
<dbReference type="NCBIfam" id="NF004852">
    <property type="entry name" value="PRK06203.1"/>
    <property type="match status" value="1"/>
</dbReference>
<keyword evidence="6" id="KW-1133">Transmembrane helix</keyword>
<dbReference type="GO" id="GO:0009073">
    <property type="term" value="P:aromatic amino acid family biosynthetic process"/>
    <property type="evidence" value="ECO:0007669"/>
    <property type="project" value="UniProtKB-KW"/>
</dbReference>
<evidence type="ECO:0000259" key="7">
    <source>
        <dbReference type="Pfam" id="PF01761"/>
    </source>
</evidence>
<gene>
    <name evidence="10" type="ORF">IM720_12660</name>
</gene>
<dbReference type="GO" id="GO:0008652">
    <property type="term" value="P:amino acid biosynthetic process"/>
    <property type="evidence" value="ECO:0007669"/>
    <property type="project" value="UniProtKB-KW"/>
</dbReference>
<sequence length="623" mass="67913">MKRSRWYRAFSKKGPVEHFWLSLLCFSGLVIASFLLFEQQIQDVLIHLNLYQPTTSTQTFNLALLLIALLALDVVLPVPSSLVALLAVAMLGSLGGYLVIFIGLCLGAGLGYALGAGYFRLLSGRLGLHQRQPGQLAYRLGTLSLICLRGVPVLAETSVVAAGMQRYPLRAFTVITTLANAGLALAYTAIGTFLIEQNALLVTILASMVLPVVFVAGYSLFKAARKPHAEQALHGRFEVRYDYPVVFTDHLFAPLNPCLHRQLTAQHSGPVTVLVFADEQLLLSTPHLLEEIDSYFAAYPDLHLQAAPIALPAGELSKHAQVLERLYSDMLQHGLDRHCYVLALGGGAVLDAVGYACATFHRGIRLIRIPSTVLAQNDAGIGVKNGINAFGQKNLLGAFYPATAVLNDFQLLTSLTRRDQIAGLAEAVKVALIKDRAFFEWMEQHADALAHFDHAASRYAIRRCAELHLHHITGAGDPFERGNGRPLDYGHWAAHKLENLSHHRLRHGEAVAVGMALDGVYANALGLLGDADIERIMQLLLTLGFNLCPPELALRDAQGRSPVLLGLEEFRQHLGGQLSIPMLCRIGESVDLHEIDNAKMEAALQRLLSRSDAALPLGEGYAQ</sequence>
<feature type="transmembrane region" description="Helical" evidence="6">
    <location>
        <begin position="167"/>
        <end position="187"/>
    </location>
</feature>
<feature type="transmembrane region" description="Helical" evidence="6">
    <location>
        <begin position="58"/>
        <end position="76"/>
    </location>
</feature>
<evidence type="ECO:0000256" key="4">
    <source>
        <dbReference type="ARBA" id="ARBA00023141"/>
    </source>
</evidence>
<organism evidence="10 11">
    <name type="scientific">Pseudomonas fluorescens</name>
    <dbReference type="NCBI Taxonomy" id="294"/>
    <lineage>
        <taxon>Bacteria</taxon>
        <taxon>Pseudomonadati</taxon>
        <taxon>Pseudomonadota</taxon>
        <taxon>Gammaproteobacteria</taxon>
        <taxon>Pseudomonadales</taxon>
        <taxon>Pseudomonadaceae</taxon>
        <taxon>Pseudomonas</taxon>
    </lineage>
</organism>
<dbReference type="PANTHER" id="PTHR43622:SF7">
    <property type="entry name" value="3-DEHYDROQUINATE SYNTHASE, CHLOROPLASTIC"/>
    <property type="match status" value="1"/>
</dbReference>
<dbReference type="AlphaFoldDB" id="A0A7M2JFI5"/>
<evidence type="ECO:0000313" key="11">
    <source>
        <dbReference type="Proteomes" id="UP000593833"/>
    </source>
</evidence>
<protein>
    <submittedName>
        <fullName evidence="10">3-dehydroquinate synthase</fullName>
        <ecNumber evidence="10">4.2.3.4</ecNumber>
    </submittedName>
</protein>
<feature type="transmembrane region" description="Helical" evidence="6">
    <location>
        <begin position="82"/>
        <end position="115"/>
    </location>
</feature>
<accession>A0A7M2JFI5</accession>
<keyword evidence="3" id="KW-0520">NAD</keyword>
<dbReference type="InterPro" id="IPR030960">
    <property type="entry name" value="DHQS/DOIS_N"/>
</dbReference>
<dbReference type="InterPro" id="IPR050071">
    <property type="entry name" value="Dehydroquinate_synthase"/>
</dbReference>
<dbReference type="Gene3D" id="1.20.1090.10">
    <property type="entry name" value="Dehydroquinate synthase-like - alpha domain"/>
    <property type="match status" value="1"/>
</dbReference>
<evidence type="ECO:0000256" key="5">
    <source>
        <dbReference type="ARBA" id="ARBA00023239"/>
    </source>
</evidence>
<feature type="domain" description="VTT" evidence="8">
    <location>
        <begin position="78"/>
        <end position="192"/>
    </location>
</feature>